<dbReference type="SUPFAM" id="SSF47384">
    <property type="entry name" value="Homodimeric domain of signal transducing histidine kinase"/>
    <property type="match status" value="1"/>
</dbReference>
<dbReference type="CDD" id="cd00082">
    <property type="entry name" value="HisKA"/>
    <property type="match status" value="1"/>
</dbReference>
<dbReference type="Gene3D" id="3.30.565.10">
    <property type="entry name" value="Histidine kinase-like ATPase, C-terminal domain"/>
    <property type="match status" value="1"/>
</dbReference>
<keyword evidence="7" id="KW-0067">ATP-binding</keyword>
<evidence type="ECO:0000256" key="9">
    <source>
        <dbReference type="SAM" id="Phobius"/>
    </source>
</evidence>
<name>A0A0F3GQM0_9BACT</name>
<dbReference type="EC" id="2.7.13.3" evidence="2"/>
<dbReference type="GO" id="GO:0005524">
    <property type="term" value="F:ATP binding"/>
    <property type="evidence" value="ECO:0007669"/>
    <property type="project" value="UniProtKB-KW"/>
</dbReference>
<protein>
    <recommendedName>
        <fullName evidence="2">histidine kinase</fullName>
        <ecNumber evidence="2">2.7.13.3</ecNumber>
    </recommendedName>
</protein>
<dbReference type="EMBL" id="LACI01001571">
    <property type="protein sequence ID" value="KJU84206.1"/>
    <property type="molecule type" value="Genomic_DNA"/>
</dbReference>
<keyword evidence="8" id="KW-0902">Two-component regulatory system</keyword>
<organism evidence="11 12">
    <name type="scientific">Candidatus Magnetobacterium bavaricum</name>
    <dbReference type="NCBI Taxonomy" id="29290"/>
    <lineage>
        <taxon>Bacteria</taxon>
        <taxon>Pseudomonadati</taxon>
        <taxon>Nitrospirota</taxon>
        <taxon>Thermodesulfovibrionia</taxon>
        <taxon>Thermodesulfovibrionales</taxon>
        <taxon>Candidatus Magnetobacteriaceae</taxon>
        <taxon>Candidatus Magnetobacterium</taxon>
    </lineage>
</organism>
<dbReference type="InterPro" id="IPR004358">
    <property type="entry name" value="Sig_transdc_His_kin-like_C"/>
</dbReference>
<dbReference type="Proteomes" id="UP000033423">
    <property type="component" value="Unassembled WGS sequence"/>
</dbReference>
<evidence type="ECO:0000256" key="2">
    <source>
        <dbReference type="ARBA" id="ARBA00012438"/>
    </source>
</evidence>
<dbReference type="InterPro" id="IPR005467">
    <property type="entry name" value="His_kinase_dom"/>
</dbReference>
<comment type="catalytic activity">
    <reaction evidence="1">
        <text>ATP + protein L-histidine = ADP + protein N-phospho-L-histidine.</text>
        <dbReference type="EC" id="2.7.13.3"/>
    </reaction>
</comment>
<evidence type="ECO:0000256" key="5">
    <source>
        <dbReference type="ARBA" id="ARBA00022741"/>
    </source>
</evidence>
<evidence type="ECO:0000256" key="3">
    <source>
        <dbReference type="ARBA" id="ARBA00022553"/>
    </source>
</evidence>
<dbReference type="Pfam" id="PF00512">
    <property type="entry name" value="HisKA"/>
    <property type="match status" value="1"/>
</dbReference>
<evidence type="ECO:0000313" key="12">
    <source>
        <dbReference type="Proteomes" id="UP000033423"/>
    </source>
</evidence>
<dbReference type="PRINTS" id="PR00344">
    <property type="entry name" value="BCTRLSENSOR"/>
</dbReference>
<keyword evidence="4" id="KW-0808">Transferase</keyword>
<dbReference type="Gene3D" id="1.10.287.130">
    <property type="match status" value="1"/>
</dbReference>
<dbReference type="AlphaFoldDB" id="A0A0F3GQM0"/>
<dbReference type="InterPro" id="IPR003661">
    <property type="entry name" value="HisK_dim/P_dom"/>
</dbReference>
<keyword evidence="6 11" id="KW-0418">Kinase</keyword>
<feature type="transmembrane region" description="Helical" evidence="9">
    <location>
        <begin position="54"/>
        <end position="77"/>
    </location>
</feature>
<dbReference type="PANTHER" id="PTHR43065">
    <property type="entry name" value="SENSOR HISTIDINE KINASE"/>
    <property type="match status" value="1"/>
</dbReference>
<keyword evidence="3" id="KW-0597">Phosphoprotein</keyword>
<evidence type="ECO:0000256" key="6">
    <source>
        <dbReference type="ARBA" id="ARBA00022777"/>
    </source>
</evidence>
<dbReference type="InterPro" id="IPR036890">
    <property type="entry name" value="HATPase_C_sf"/>
</dbReference>
<proteinExistence type="predicted"/>
<accession>A0A0F3GQM0</accession>
<gene>
    <name evidence="11" type="ORF">MBAV_003606</name>
</gene>
<dbReference type="GO" id="GO:0000155">
    <property type="term" value="F:phosphorelay sensor kinase activity"/>
    <property type="evidence" value="ECO:0007669"/>
    <property type="project" value="InterPro"/>
</dbReference>
<keyword evidence="5" id="KW-0547">Nucleotide-binding</keyword>
<dbReference type="SUPFAM" id="SSF55874">
    <property type="entry name" value="ATPase domain of HSP90 chaperone/DNA topoisomerase II/histidine kinase"/>
    <property type="match status" value="1"/>
</dbReference>
<dbReference type="PROSITE" id="PS50109">
    <property type="entry name" value="HIS_KIN"/>
    <property type="match status" value="1"/>
</dbReference>
<evidence type="ECO:0000259" key="10">
    <source>
        <dbReference type="PROSITE" id="PS50109"/>
    </source>
</evidence>
<evidence type="ECO:0000256" key="7">
    <source>
        <dbReference type="ARBA" id="ARBA00022840"/>
    </source>
</evidence>
<evidence type="ECO:0000256" key="4">
    <source>
        <dbReference type="ARBA" id="ARBA00022679"/>
    </source>
</evidence>
<comment type="caution">
    <text evidence="11">The sequence shown here is derived from an EMBL/GenBank/DDBJ whole genome shotgun (WGS) entry which is preliminary data.</text>
</comment>
<dbReference type="InterPro" id="IPR036097">
    <property type="entry name" value="HisK_dim/P_sf"/>
</dbReference>
<sequence>MLDDCLDKWYKCGLQRLKRFIDRQIAKGNPKALGNAEEVPKAAKPYRFTIKAHIYIGFVVTSVFALGIVASMIITMVKMERGLRLNELAQGFFSNVSQARAFEKDYFIYGTGLRESRDIMKGLEKLVITNYGELRGYIDYESSIGLIAKYVKLLESLEELDREKNGIDQLDKLRRRESIQREIKQCGYMMANSSDKLLAKGRDTAERLMLIFRTVQMYSVVFLVLFMLFISHLLGKRVLSAINLFSKYSTLMASGQYARIMSDHQYNDEFSDLSMAIDYLIKELDRQQQILAQSQKLRAVGTLTSGIAHELNNPINNITLTAHMLLEDYSDLSDDERIDMARDLIDEAGRARNIVRNLLDFARESETIMEPICIGSVLMDTLKLAGNQIKLAGINVDIKITPNLPRIHGDRHQLEQVFLNLILNALDVTLKGGHLKIFAGPSEEHNFISIKITDYGNGIPDHILQHIFDPFFTTKSKGKGTGLGLSVSQGIIAKHGGQITVNTQVARGTTFTVKLPITTIPADLAKCGEKVNLSITT</sequence>
<dbReference type="InterPro" id="IPR003594">
    <property type="entry name" value="HATPase_dom"/>
</dbReference>
<keyword evidence="9" id="KW-1133">Transmembrane helix</keyword>
<reference evidence="11 12" key="1">
    <citation type="submission" date="2015-02" db="EMBL/GenBank/DDBJ databases">
        <title>Single-cell genomics of uncultivated deep-branching MTB reveals a conserved set of magnetosome genes.</title>
        <authorList>
            <person name="Kolinko S."/>
            <person name="Richter M."/>
            <person name="Glockner F.O."/>
            <person name="Brachmann A."/>
            <person name="Schuler D."/>
        </authorList>
    </citation>
    <scope>NUCLEOTIDE SEQUENCE [LARGE SCALE GENOMIC DNA]</scope>
    <source>
        <strain evidence="11">TM-1</strain>
    </source>
</reference>
<keyword evidence="12" id="KW-1185">Reference proteome</keyword>
<feature type="transmembrane region" description="Helical" evidence="9">
    <location>
        <begin position="210"/>
        <end position="234"/>
    </location>
</feature>
<dbReference type="SMART" id="SM00387">
    <property type="entry name" value="HATPase_c"/>
    <property type="match status" value="1"/>
</dbReference>
<dbReference type="Gene3D" id="6.10.340.10">
    <property type="match status" value="1"/>
</dbReference>
<dbReference type="SMART" id="SM00388">
    <property type="entry name" value="HisKA"/>
    <property type="match status" value="1"/>
</dbReference>
<evidence type="ECO:0000256" key="8">
    <source>
        <dbReference type="ARBA" id="ARBA00023012"/>
    </source>
</evidence>
<dbReference type="PANTHER" id="PTHR43065:SF46">
    <property type="entry name" value="C4-DICARBOXYLATE TRANSPORT SENSOR PROTEIN DCTB"/>
    <property type="match status" value="1"/>
</dbReference>
<dbReference type="Pfam" id="PF02518">
    <property type="entry name" value="HATPase_c"/>
    <property type="match status" value="1"/>
</dbReference>
<feature type="domain" description="Histidine kinase" evidence="10">
    <location>
        <begin position="306"/>
        <end position="519"/>
    </location>
</feature>
<evidence type="ECO:0000256" key="1">
    <source>
        <dbReference type="ARBA" id="ARBA00000085"/>
    </source>
</evidence>
<keyword evidence="9" id="KW-0812">Transmembrane</keyword>
<evidence type="ECO:0000313" key="11">
    <source>
        <dbReference type="EMBL" id="KJU84206.1"/>
    </source>
</evidence>
<keyword evidence="9" id="KW-0472">Membrane</keyword>